<evidence type="ECO:0000313" key="1">
    <source>
        <dbReference type="EMBL" id="MFG6271627.1"/>
    </source>
</evidence>
<proteinExistence type="predicted"/>
<dbReference type="Proteomes" id="UP001605989">
    <property type="component" value="Unassembled WGS sequence"/>
</dbReference>
<reference evidence="1 2" key="1">
    <citation type="submission" date="2024-10" db="EMBL/GenBank/DDBJ databases">
        <authorList>
            <person name="Sang B.-I."/>
            <person name="Prabhaharan D."/>
        </authorList>
    </citation>
    <scope>NUCLEOTIDE SEQUENCE [LARGE SCALE GENOMIC DNA]</scope>
    <source>
        <strain evidence="1 2">MH</strain>
    </source>
</reference>
<protein>
    <submittedName>
        <fullName evidence="1">Uncharacterized protein</fullName>
    </submittedName>
</protein>
<sequence length="159" mass="18987">MMAERYILQFPRGIAITIFPHDMSQFHQFEFWDDFREQIKKSFRDYTKGTNPDYIIQDKLSFINLIRELNFNVSGKQIVNEHIREEFDDKNEVYLEDISDTNSIEEMIDEGLSRYKKDWNRWSGDKHVDEMVCALVADAIKTVMEYSELEIKSAKKRGE</sequence>
<organism evidence="1 2">
    <name type="scientific">Megasphaera hexanoica</name>
    <dbReference type="NCBI Taxonomy" id="1675036"/>
    <lineage>
        <taxon>Bacteria</taxon>
        <taxon>Bacillati</taxon>
        <taxon>Bacillota</taxon>
        <taxon>Negativicutes</taxon>
        <taxon>Veillonellales</taxon>
        <taxon>Veillonellaceae</taxon>
        <taxon>Megasphaera</taxon>
    </lineage>
</organism>
<gene>
    <name evidence="1" type="ORF">ACGTZG_00305</name>
</gene>
<keyword evidence="2" id="KW-1185">Reference proteome</keyword>
<evidence type="ECO:0000313" key="2">
    <source>
        <dbReference type="Proteomes" id="UP001605989"/>
    </source>
</evidence>
<name>A0ABW7DJT2_9FIRM</name>
<dbReference type="RefSeq" id="WP_257536508.1">
    <property type="nucleotide sequence ID" value="NZ_CP011940.1"/>
</dbReference>
<accession>A0ABW7DJT2</accession>
<comment type="caution">
    <text evidence="1">The sequence shown here is derived from an EMBL/GenBank/DDBJ whole genome shotgun (WGS) entry which is preliminary data.</text>
</comment>
<dbReference type="EMBL" id="JBIEKR010000001">
    <property type="protein sequence ID" value="MFG6271627.1"/>
    <property type="molecule type" value="Genomic_DNA"/>
</dbReference>